<comment type="similarity">
    <text evidence="1">Belongs to the ribose-phosphate pyrophosphokinase family.</text>
</comment>
<dbReference type="Gene3D" id="1.10.150.240">
    <property type="entry name" value="Putative phosphatase, domain 2"/>
    <property type="match status" value="1"/>
</dbReference>
<dbReference type="InterPro" id="IPR005946">
    <property type="entry name" value="Rib-P_diPkinase"/>
</dbReference>
<evidence type="ECO:0000313" key="13">
    <source>
        <dbReference type="Proteomes" id="UP001385951"/>
    </source>
</evidence>
<dbReference type="SUPFAM" id="SSF56784">
    <property type="entry name" value="HAD-like"/>
    <property type="match status" value="1"/>
</dbReference>
<dbReference type="AlphaFoldDB" id="A0AAW0FRF5"/>
<keyword evidence="13" id="KW-1185">Reference proteome</keyword>
<dbReference type="SFLD" id="SFLDG01129">
    <property type="entry name" value="C1.5:_HAD__Beta-PGM__Phosphata"/>
    <property type="match status" value="1"/>
</dbReference>
<keyword evidence="6" id="KW-0547">Nucleotide-binding</keyword>
<dbReference type="PANTHER" id="PTHR10210">
    <property type="entry name" value="RIBOSE-PHOSPHATE DIPHOSPHOKINASE FAMILY MEMBER"/>
    <property type="match status" value="1"/>
</dbReference>
<protein>
    <recommendedName>
        <fullName evidence="2">ribose-phosphate diphosphokinase</fullName>
        <ecNumber evidence="2">2.7.6.1</ecNumber>
    </recommendedName>
</protein>
<dbReference type="InterPro" id="IPR000842">
    <property type="entry name" value="PRib_PP_synth_CS"/>
</dbReference>
<dbReference type="GO" id="GO:0002189">
    <property type="term" value="C:ribose phosphate diphosphokinase complex"/>
    <property type="evidence" value="ECO:0007669"/>
    <property type="project" value="TreeGrafter"/>
</dbReference>
<evidence type="ECO:0000259" key="11">
    <source>
        <dbReference type="Pfam" id="PF13793"/>
    </source>
</evidence>
<dbReference type="Proteomes" id="UP001385951">
    <property type="component" value="Unassembled WGS sequence"/>
</dbReference>
<dbReference type="EC" id="2.7.6.1" evidence="2"/>
<dbReference type="NCBIfam" id="TIGR01251">
    <property type="entry name" value="ribP_PPkin"/>
    <property type="match status" value="1"/>
</dbReference>
<dbReference type="GO" id="GO:0005524">
    <property type="term" value="F:ATP binding"/>
    <property type="evidence" value="ECO:0007669"/>
    <property type="project" value="UniProtKB-KW"/>
</dbReference>
<dbReference type="SMART" id="SM01400">
    <property type="entry name" value="Pribosyltran_N"/>
    <property type="match status" value="1"/>
</dbReference>
<dbReference type="Gene3D" id="3.40.50.2020">
    <property type="match status" value="2"/>
</dbReference>
<evidence type="ECO:0000313" key="12">
    <source>
        <dbReference type="EMBL" id="KAK7683895.1"/>
    </source>
</evidence>
<dbReference type="NCBIfam" id="NF002320">
    <property type="entry name" value="PRK01259.1"/>
    <property type="match status" value="1"/>
</dbReference>
<dbReference type="GO" id="GO:0004749">
    <property type="term" value="F:ribose phosphate diphosphokinase activity"/>
    <property type="evidence" value="ECO:0007669"/>
    <property type="project" value="UniProtKB-EC"/>
</dbReference>
<dbReference type="GO" id="GO:0016301">
    <property type="term" value="F:kinase activity"/>
    <property type="evidence" value="ECO:0007669"/>
    <property type="project" value="UniProtKB-KW"/>
</dbReference>
<dbReference type="Pfam" id="PF14572">
    <property type="entry name" value="Pribosyl_synth"/>
    <property type="match status" value="1"/>
</dbReference>
<dbReference type="Pfam" id="PF13419">
    <property type="entry name" value="HAD_2"/>
    <property type="match status" value="1"/>
</dbReference>
<dbReference type="InterPro" id="IPR023198">
    <property type="entry name" value="PGP-like_dom2"/>
</dbReference>
<organism evidence="12 13">
    <name type="scientific">Cerrena zonata</name>
    <dbReference type="NCBI Taxonomy" id="2478898"/>
    <lineage>
        <taxon>Eukaryota</taxon>
        <taxon>Fungi</taxon>
        <taxon>Dikarya</taxon>
        <taxon>Basidiomycota</taxon>
        <taxon>Agaricomycotina</taxon>
        <taxon>Agaricomycetes</taxon>
        <taxon>Polyporales</taxon>
        <taxon>Cerrenaceae</taxon>
        <taxon>Cerrena</taxon>
    </lineage>
</organism>
<evidence type="ECO:0000256" key="1">
    <source>
        <dbReference type="ARBA" id="ARBA00006478"/>
    </source>
</evidence>
<dbReference type="GO" id="GO:0006015">
    <property type="term" value="P:5-phosphoribose 1-diphosphate biosynthetic process"/>
    <property type="evidence" value="ECO:0007669"/>
    <property type="project" value="TreeGrafter"/>
</dbReference>
<dbReference type="InterPro" id="IPR000836">
    <property type="entry name" value="PRTase_dom"/>
</dbReference>
<dbReference type="InterPro" id="IPR041492">
    <property type="entry name" value="HAD_2"/>
</dbReference>
<evidence type="ECO:0000256" key="7">
    <source>
        <dbReference type="ARBA" id="ARBA00022777"/>
    </source>
</evidence>
<dbReference type="SUPFAM" id="SSF53271">
    <property type="entry name" value="PRTase-like"/>
    <property type="match status" value="1"/>
</dbReference>
<dbReference type="FunFam" id="1.10.150.240:FF:000001">
    <property type="entry name" value="Haloacid dehalogenase-like hydrolase domain"/>
    <property type="match status" value="1"/>
</dbReference>
<keyword evidence="3" id="KW-0808">Transferase</keyword>
<evidence type="ECO:0000256" key="8">
    <source>
        <dbReference type="ARBA" id="ARBA00022840"/>
    </source>
</evidence>
<evidence type="ECO:0000256" key="2">
    <source>
        <dbReference type="ARBA" id="ARBA00013247"/>
    </source>
</evidence>
<evidence type="ECO:0000256" key="9">
    <source>
        <dbReference type="ARBA" id="ARBA00022842"/>
    </source>
</evidence>
<dbReference type="GO" id="GO:0005737">
    <property type="term" value="C:cytoplasm"/>
    <property type="evidence" value="ECO:0007669"/>
    <property type="project" value="TreeGrafter"/>
</dbReference>
<dbReference type="Gene3D" id="3.40.50.1000">
    <property type="entry name" value="HAD superfamily/HAD-like"/>
    <property type="match status" value="1"/>
</dbReference>
<keyword evidence="9" id="KW-0460">Magnesium</keyword>
<dbReference type="GO" id="GO:0006164">
    <property type="term" value="P:purine nucleotide biosynthetic process"/>
    <property type="evidence" value="ECO:0007669"/>
    <property type="project" value="TreeGrafter"/>
</dbReference>
<dbReference type="PANTHER" id="PTHR10210:SF48">
    <property type="entry name" value="RIBOSE-PHOSPHATE PYROPHOSPHOKINASE 3"/>
    <property type="match status" value="1"/>
</dbReference>
<keyword evidence="8" id="KW-0067">ATP-binding</keyword>
<dbReference type="GO" id="GO:0009156">
    <property type="term" value="P:ribonucleoside monophosphate biosynthetic process"/>
    <property type="evidence" value="ECO:0007669"/>
    <property type="project" value="InterPro"/>
</dbReference>
<dbReference type="EMBL" id="JASBNA010000028">
    <property type="protein sequence ID" value="KAK7683895.1"/>
    <property type="molecule type" value="Genomic_DNA"/>
</dbReference>
<dbReference type="SFLD" id="SFLDS00003">
    <property type="entry name" value="Haloacid_Dehalogenase"/>
    <property type="match status" value="1"/>
</dbReference>
<evidence type="ECO:0000256" key="10">
    <source>
        <dbReference type="ARBA" id="ARBA00049535"/>
    </source>
</evidence>
<keyword evidence="5" id="KW-0545">Nucleotide biosynthesis</keyword>
<evidence type="ECO:0000256" key="5">
    <source>
        <dbReference type="ARBA" id="ARBA00022727"/>
    </source>
</evidence>
<dbReference type="FunFam" id="3.40.50.2020:FF:000005">
    <property type="entry name" value="Ribose-phosphate pyrophosphokinase 1"/>
    <property type="match status" value="1"/>
</dbReference>
<name>A0AAW0FRF5_9APHY</name>
<dbReference type="CDD" id="cd06223">
    <property type="entry name" value="PRTases_typeI"/>
    <property type="match status" value="1"/>
</dbReference>
<comment type="catalytic activity">
    <reaction evidence="10">
        <text>D-ribose 5-phosphate + ATP = 5-phospho-alpha-D-ribose 1-diphosphate + AMP + H(+)</text>
        <dbReference type="Rhea" id="RHEA:15609"/>
        <dbReference type="ChEBI" id="CHEBI:15378"/>
        <dbReference type="ChEBI" id="CHEBI:30616"/>
        <dbReference type="ChEBI" id="CHEBI:58017"/>
        <dbReference type="ChEBI" id="CHEBI:78346"/>
        <dbReference type="ChEBI" id="CHEBI:456215"/>
        <dbReference type="EC" id="2.7.6.1"/>
    </reaction>
</comment>
<feature type="domain" description="Ribose-phosphate pyrophosphokinase N-terminal" evidence="11">
    <location>
        <begin position="6"/>
        <end position="123"/>
    </location>
</feature>
<evidence type="ECO:0000256" key="3">
    <source>
        <dbReference type="ARBA" id="ARBA00022679"/>
    </source>
</evidence>
<accession>A0AAW0FRF5</accession>
<keyword evidence="7" id="KW-0418">Kinase</keyword>
<comment type="caution">
    <text evidence="12">The sequence shown here is derived from an EMBL/GenBank/DDBJ whole genome shotgun (WGS) entry which is preliminary data.</text>
</comment>
<reference evidence="12 13" key="1">
    <citation type="submission" date="2022-09" db="EMBL/GenBank/DDBJ databases">
        <authorList>
            <person name="Palmer J.M."/>
        </authorList>
    </citation>
    <scope>NUCLEOTIDE SEQUENCE [LARGE SCALE GENOMIC DNA]</scope>
    <source>
        <strain evidence="12 13">DSM 7382</strain>
    </source>
</reference>
<sequence>MSTNSIKLLASDVHRGLAELVAKRLGLKLTPSELKRDSTGEVQFSIGESVRDEDIFIICQIGSGVVNDRVIELLIMINACKTASARRITVILPNFPYARQDRKDKSRAPITAKLMADMLTTSGCNHVITMDLHASQIQGFFDVPVDNLYAEPSVVRYIKEKINYKEAIIISPDAGGAKRAAGLADRLDLNFALIHKERARANEVSRMVLVGDVTDKICVIVDDMADTCGTLAKAAEVLLDNGAKDVIAIVTHGILSGNALKNINNSKLNRVVCTNTVPFEEKLDLCPKLDTIDVSAVLAEAIRRLHNGETNIRACLFDMDGTILNTEDIYTEASSELLAKYGKGPMTWDVKIKLQGRPGPEATKIMIQEYDLPITPQEFIAESIKVQENKWARTKFLPGALELLKYLKENEIPIALGTSSNSINYQRKTQHLKDGFELFGDHIVTGDDERIPPGKGKPNPHIWFTCLDSLNTERQLKGLDSIKIEECLIFEDGIPGVISGQNANAYVIWIPDPNALEILAGKEHEIIGDKGEIISSLHHFDKTKFSL</sequence>
<dbReference type="InterPro" id="IPR029099">
    <property type="entry name" value="Pribosyltran_N"/>
</dbReference>
<dbReference type="PROSITE" id="PS00114">
    <property type="entry name" value="PRPP_SYNTHASE"/>
    <property type="match status" value="1"/>
</dbReference>
<dbReference type="Pfam" id="PF13793">
    <property type="entry name" value="Pribosyltran_N"/>
    <property type="match status" value="1"/>
</dbReference>
<dbReference type="InterPro" id="IPR029057">
    <property type="entry name" value="PRTase-like"/>
</dbReference>
<dbReference type="InterPro" id="IPR023214">
    <property type="entry name" value="HAD_sf"/>
</dbReference>
<dbReference type="InterPro" id="IPR036412">
    <property type="entry name" value="HAD-like_sf"/>
</dbReference>
<dbReference type="GO" id="GO:0000287">
    <property type="term" value="F:magnesium ion binding"/>
    <property type="evidence" value="ECO:0007669"/>
    <property type="project" value="InterPro"/>
</dbReference>
<proteinExistence type="inferred from homology"/>
<gene>
    <name evidence="12" type="ORF">QCA50_012866</name>
</gene>
<dbReference type="GO" id="GO:0008361">
    <property type="term" value="P:regulation of cell size"/>
    <property type="evidence" value="ECO:0007669"/>
    <property type="project" value="TreeGrafter"/>
</dbReference>
<keyword evidence="4" id="KW-0479">Metal-binding</keyword>
<evidence type="ECO:0000256" key="6">
    <source>
        <dbReference type="ARBA" id="ARBA00022741"/>
    </source>
</evidence>
<evidence type="ECO:0000256" key="4">
    <source>
        <dbReference type="ARBA" id="ARBA00022723"/>
    </source>
</evidence>